<evidence type="ECO:0000313" key="2">
    <source>
        <dbReference type="EMBL" id="CAE1241729.1"/>
    </source>
</evidence>
<feature type="transmembrane region" description="Helical" evidence="1">
    <location>
        <begin position="180"/>
        <end position="203"/>
    </location>
</feature>
<proteinExistence type="predicted"/>
<comment type="caution">
    <text evidence="2">The sequence shown here is derived from an EMBL/GenBank/DDBJ whole genome shotgun (WGS) entry which is preliminary data.</text>
</comment>
<evidence type="ECO:0000313" key="3">
    <source>
        <dbReference type="Proteomes" id="UP000597762"/>
    </source>
</evidence>
<name>A0A812BS32_ACAPH</name>
<sequence>MPKGNPDVFFPFSLFYSARTSYYPLLTLILFSVFLSFFLIFTILLISYIIFLCLFFAFSSFGYFRRFSVLIFLLHFITFSIDVHLYINCFLSLSLSLHTLYGVLYDPLLFLPFSSICLPFYYQMKRYVPISVNLTISRFISSTAIFHSSTASEVSLFFLLSSSFAFFKRSPLFPGSGTDISFYSVIAFSLSFPSLSFSIFHFLPFHPHHHTDTFFSLFPHISCTRKLIVSTIL</sequence>
<keyword evidence="3" id="KW-1185">Reference proteome</keyword>
<feature type="transmembrane region" description="Helical" evidence="1">
    <location>
        <begin position="143"/>
        <end position="160"/>
    </location>
</feature>
<dbReference type="EMBL" id="CAHIKZ030000848">
    <property type="protein sequence ID" value="CAE1241729.1"/>
    <property type="molecule type" value="Genomic_DNA"/>
</dbReference>
<keyword evidence="1" id="KW-1133">Transmembrane helix</keyword>
<feature type="transmembrane region" description="Helical" evidence="1">
    <location>
        <begin position="67"/>
        <end position="87"/>
    </location>
</feature>
<reference evidence="2" key="1">
    <citation type="submission" date="2021-01" db="EMBL/GenBank/DDBJ databases">
        <authorList>
            <person name="Li R."/>
            <person name="Bekaert M."/>
        </authorList>
    </citation>
    <scope>NUCLEOTIDE SEQUENCE</scope>
    <source>
        <strain evidence="2">Farmed</strain>
    </source>
</reference>
<accession>A0A812BS32</accession>
<organism evidence="2 3">
    <name type="scientific">Acanthosepion pharaonis</name>
    <name type="common">Pharaoh cuttlefish</name>
    <name type="synonym">Sepia pharaonis</name>
    <dbReference type="NCBI Taxonomy" id="158019"/>
    <lineage>
        <taxon>Eukaryota</taxon>
        <taxon>Metazoa</taxon>
        <taxon>Spiralia</taxon>
        <taxon>Lophotrochozoa</taxon>
        <taxon>Mollusca</taxon>
        <taxon>Cephalopoda</taxon>
        <taxon>Coleoidea</taxon>
        <taxon>Decapodiformes</taxon>
        <taxon>Sepiida</taxon>
        <taxon>Sepiina</taxon>
        <taxon>Sepiidae</taxon>
        <taxon>Acanthosepion</taxon>
    </lineage>
</organism>
<dbReference type="AlphaFoldDB" id="A0A812BS32"/>
<evidence type="ECO:0000256" key="1">
    <source>
        <dbReference type="SAM" id="Phobius"/>
    </source>
</evidence>
<gene>
    <name evidence="2" type="ORF">SPHA_22980</name>
</gene>
<protein>
    <submittedName>
        <fullName evidence="2">Uncharacterized protein</fullName>
    </submittedName>
</protein>
<feature type="transmembrane region" description="Helical" evidence="1">
    <location>
        <begin position="99"/>
        <end position="122"/>
    </location>
</feature>
<feature type="transmembrane region" description="Helical" evidence="1">
    <location>
        <begin position="22"/>
        <end position="55"/>
    </location>
</feature>
<keyword evidence="1" id="KW-0472">Membrane</keyword>
<keyword evidence="1" id="KW-0812">Transmembrane</keyword>
<dbReference type="Proteomes" id="UP000597762">
    <property type="component" value="Unassembled WGS sequence"/>
</dbReference>